<evidence type="ECO:0000313" key="4">
    <source>
        <dbReference type="Proteomes" id="UP000602198"/>
    </source>
</evidence>
<dbReference type="RefSeq" id="WP_201954748.1">
    <property type="nucleotide sequence ID" value="NZ_JAERRJ010000013.1"/>
</dbReference>
<accession>A0ABS1ME02</accession>
<dbReference type="Gene3D" id="3.10.450.50">
    <property type="match status" value="1"/>
</dbReference>
<dbReference type="EMBL" id="JAERRJ010000013">
    <property type="protein sequence ID" value="MBL1078883.1"/>
    <property type="molecule type" value="Genomic_DNA"/>
</dbReference>
<evidence type="ECO:0000313" key="3">
    <source>
        <dbReference type="EMBL" id="MBL1078883.1"/>
    </source>
</evidence>
<gene>
    <name evidence="3" type="ORF">JK358_31215</name>
</gene>
<keyword evidence="4" id="KW-1185">Reference proteome</keyword>
<reference evidence="3 4" key="1">
    <citation type="submission" date="2021-01" db="EMBL/GenBank/DDBJ databases">
        <title>WGS of actinomycetes isolated from Thailand.</title>
        <authorList>
            <person name="Thawai C."/>
        </authorList>
    </citation>
    <scope>NUCLEOTIDE SEQUENCE [LARGE SCALE GENOMIC DNA]</scope>
    <source>
        <strain evidence="3 4">LPG 2</strain>
    </source>
</reference>
<dbReference type="InterPro" id="IPR032710">
    <property type="entry name" value="NTF2-like_dom_sf"/>
</dbReference>
<dbReference type="SUPFAM" id="SSF54427">
    <property type="entry name" value="NTF2-like"/>
    <property type="match status" value="1"/>
</dbReference>
<proteinExistence type="predicted"/>
<evidence type="ECO:0000259" key="2">
    <source>
        <dbReference type="Pfam" id="PF12680"/>
    </source>
</evidence>
<evidence type="ECO:0000256" key="1">
    <source>
        <dbReference type="SAM" id="MobiDB-lite"/>
    </source>
</evidence>
<dbReference type="Pfam" id="PF12680">
    <property type="entry name" value="SnoaL_2"/>
    <property type="match status" value="1"/>
</dbReference>
<name>A0ABS1ME02_9NOCA</name>
<organism evidence="3 4">
    <name type="scientific">Nocardia acididurans</name>
    <dbReference type="NCBI Taxonomy" id="2802282"/>
    <lineage>
        <taxon>Bacteria</taxon>
        <taxon>Bacillati</taxon>
        <taxon>Actinomycetota</taxon>
        <taxon>Actinomycetes</taxon>
        <taxon>Mycobacteriales</taxon>
        <taxon>Nocardiaceae</taxon>
        <taxon>Nocardia</taxon>
    </lineage>
</organism>
<dbReference type="InterPro" id="IPR037401">
    <property type="entry name" value="SnoaL-like"/>
</dbReference>
<feature type="region of interest" description="Disordered" evidence="1">
    <location>
        <begin position="1"/>
        <end position="37"/>
    </location>
</feature>
<feature type="domain" description="SnoaL-like" evidence="2">
    <location>
        <begin position="49"/>
        <end position="151"/>
    </location>
</feature>
<sequence length="163" mass="17117">MSPSASGSSAATTTDPATAPGTSADPGTPTGSPSPTADQLAIRWTELWNGAYHLARELCTPDFRIRFAANGTAGDNTHPGDSLRGPAHFVDFLHDFHATHPGIRFALDGTAAGEVTPAGTGFFAARWYVDTPEGPSGIDMFDIRDGKIAEVWSVTGTRRFPTA</sequence>
<dbReference type="Proteomes" id="UP000602198">
    <property type="component" value="Unassembled WGS sequence"/>
</dbReference>
<protein>
    <submittedName>
        <fullName evidence="3">Nuclear transport factor 2 family protein</fullName>
    </submittedName>
</protein>
<comment type="caution">
    <text evidence="3">The sequence shown here is derived from an EMBL/GenBank/DDBJ whole genome shotgun (WGS) entry which is preliminary data.</text>
</comment>